<dbReference type="EMBL" id="CAJOAX010064040">
    <property type="protein sequence ID" value="CAF4352060.1"/>
    <property type="molecule type" value="Genomic_DNA"/>
</dbReference>
<dbReference type="Proteomes" id="UP000663823">
    <property type="component" value="Unassembled WGS sequence"/>
</dbReference>
<evidence type="ECO:0000313" key="1">
    <source>
        <dbReference type="EMBL" id="CAF4352060.1"/>
    </source>
</evidence>
<reference evidence="1" key="1">
    <citation type="submission" date="2021-02" db="EMBL/GenBank/DDBJ databases">
        <authorList>
            <person name="Nowell W R."/>
        </authorList>
    </citation>
    <scope>NUCLEOTIDE SEQUENCE</scope>
</reference>
<protein>
    <submittedName>
        <fullName evidence="1">Uncharacterized protein</fullName>
    </submittedName>
</protein>
<comment type="caution">
    <text evidence="1">The sequence shown here is derived from an EMBL/GenBank/DDBJ whole genome shotgun (WGS) entry which is preliminary data.</text>
</comment>
<sequence length="40" mass="4422">RQQLFSLSHVQLVNPGCGLGARLEKNEQYGAVFDDSDEAE</sequence>
<name>A0A820L2D4_9BILA</name>
<accession>A0A820L2D4</accession>
<gene>
    <name evidence="1" type="ORF">OTI717_LOCUS43589</name>
</gene>
<feature type="non-terminal residue" evidence="1">
    <location>
        <position position="1"/>
    </location>
</feature>
<dbReference type="AlphaFoldDB" id="A0A820L2D4"/>
<organism evidence="1 2">
    <name type="scientific">Rotaria sordida</name>
    <dbReference type="NCBI Taxonomy" id="392033"/>
    <lineage>
        <taxon>Eukaryota</taxon>
        <taxon>Metazoa</taxon>
        <taxon>Spiralia</taxon>
        <taxon>Gnathifera</taxon>
        <taxon>Rotifera</taxon>
        <taxon>Eurotatoria</taxon>
        <taxon>Bdelloidea</taxon>
        <taxon>Philodinida</taxon>
        <taxon>Philodinidae</taxon>
        <taxon>Rotaria</taxon>
    </lineage>
</organism>
<proteinExistence type="predicted"/>
<evidence type="ECO:0000313" key="2">
    <source>
        <dbReference type="Proteomes" id="UP000663823"/>
    </source>
</evidence>